<dbReference type="eggNOG" id="COG1519">
    <property type="taxonomic scope" value="Bacteria"/>
</dbReference>
<dbReference type="RefSeq" id="WP_045457290.1">
    <property type="nucleotide sequence ID" value="NZ_BBLT01000001.1"/>
</dbReference>
<keyword evidence="8" id="KW-0472">Membrane</keyword>
<dbReference type="PANTHER" id="PTHR42755">
    <property type="entry name" value="3-DEOXY-MANNO-OCTULOSONATE CYTIDYLYLTRANSFERASE"/>
    <property type="match status" value="1"/>
</dbReference>
<gene>
    <name evidence="10" type="ORF">MYP_230</name>
</gene>
<keyword evidence="8" id="KW-0448">Lipopolysaccharide biosynthesis</keyword>
<reference evidence="10 11" key="1">
    <citation type="submission" date="2014-09" db="EMBL/GenBank/DDBJ databases">
        <title>Sporocytophaga myxococcoides PG-01 genome sequencing.</title>
        <authorList>
            <person name="Liu L."/>
            <person name="Gao P.J."/>
            <person name="Chen G.J."/>
            <person name="Wang L.S."/>
        </authorList>
    </citation>
    <scope>NUCLEOTIDE SEQUENCE [LARGE SCALE GENOMIC DNA]</scope>
    <source>
        <strain evidence="10 11">PG-01</strain>
    </source>
</reference>
<comment type="similarity">
    <text evidence="8">Belongs to the glycosyltransferase group 1 family.</text>
</comment>
<evidence type="ECO:0000256" key="3">
    <source>
        <dbReference type="ARBA" id="ARBA00019077"/>
    </source>
</evidence>
<keyword evidence="8" id="KW-0812">Transmembrane</keyword>
<evidence type="ECO:0000256" key="4">
    <source>
        <dbReference type="ARBA" id="ARBA00022679"/>
    </source>
</evidence>
<organism evidence="10 11">
    <name type="scientific">Sporocytophaga myxococcoides</name>
    <dbReference type="NCBI Taxonomy" id="153721"/>
    <lineage>
        <taxon>Bacteria</taxon>
        <taxon>Pseudomonadati</taxon>
        <taxon>Bacteroidota</taxon>
        <taxon>Cytophagia</taxon>
        <taxon>Cytophagales</taxon>
        <taxon>Cytophagaceae</taxon>
        <taxon>Sporocytophaga</taxon>
    </lineage>
</organism>
<dbReference type="InterPro" id="IPR007507">
    <property type="entry name" value="Glycos_transf_N"/>
</dbReference>
<evidence type="ECO:0000256" key="6">
    <source>
        <dbReference type="ARBA" id="ARBA00049183"/>
    </source>
</evidence>
<evidence type="ECO:0000256" key="5">
    <source>
        <dbReference type="ARBA" id="ARBA00031445"/>
    </source>
</evidence>
<dbReference type="EMBL" id="BBLT01000001">
    <property type="protein sequence ID" value="GAL83004.1"/>
    <property type="molecule type" value="Genomic_DNA"/>
</dbReference>
<dbReference type="Proteomes" id="UP000030185">
    <property type="component" value="Unassembled WGS sequence"/>
</dbReference>
<evidence type="ECO:0000256" key="8">
    <source>
        <dbReference type="RuleBase" id="RU365103"/>
    </source>
</evidence>
<comment type="subcellular location">
    <subcellularLocation>
        <location evidence="8">Cell membrane</location>
    </subcellularLocation>
</comment>
<feature type="transmembrane region" description="Helical" evidence="8">
    <location>
        <begin position="12"/>
        <end position="30"/>
    </location>
</feature>
<evidence type="ECO:0000256" key="2">
    <source>
        <dbReference type="ARBA" id="ARBA00012621"/>
    </source>
</evidence>
<keyword evidence="4 8" id="KW-0808">Transferase</keyword>
<proteinExistence type="inferred from homology"/>
<dbReference type="EC" id="2.4.99.12" evidence="2 8"/>
<dbReference type="OrthoDB" id="9789797at2"/>
<comment type="pathway">
    <text evidence="1 8">Bacterial outer membrane biogenesis; LPS core biosynthesis.</text>
</comment>
<dbReference type="AlphaFoldDB" id="A0A098L9F5"/>
<dbReference type="Gene3D" id="3.40.50.11720">
    <property type="entry name" value="3-Deoxy-D-manno-octulosonic-acid transferase, N-terminal domain"/>
    <property type="match status" value="1"/>
</dbReference>
<sequence>MIIFYNAGIYLYYLLILFISPFNSKAKLWIRGRKNWKEKLGGKFKTNKAPVAWFHCASLGEFEQARPVLENFRGKFPEYKILLTFFSPSGYEVRKNYPKADFIEYLPLDTHSNSKSFIEITRPKIAFFVKYEFWHHYIHCLNESGIPVISFSTIFRKDQLFFKSYGKFYLAILKSISKIFVQNKESLELLTTHQINTGEIAGDTRFDRVLEIRKSIKPLPIVESFKSNSKVFIAGSTWPKDLEILLPLINKGIKDLKFIIAPHEIHEHEINDFIQSCKLNCVRYTKADNLQLNNFEVLIIDCIGILSGVYAYGDFGYIGGAFGKGLHNTLEAATFGLPLFFGPNYKKFQEAKDLISIGGAFSITSAKEFENAFFNVMNDAVLHQEITNKNKNFIEANKGATDRIIDYSALLLN</sequence>
<dbReference type="InterPro" id="IPR039901">
    <property type="entry name" value="Kdotransferase"/>
</dbReference>
<protein>
    <recommendedName>
        <fullName evidence="3 8">3-deoxy-D-manno-octulosonic acid transferase</fullName>
        <shortName evidence="8">Kdo transferase</shortName>
        <ecNumber evidence="2 8">2.4.99.12</ecNumber>
    </recommendedName>
    <alternativeName>
        <fullName evidence="5 8">Lipid IV(A) 3-deoxy-D-manno-octulosonic acid transferase</fullName>
    </alternativeName>
</protein>
<evidence type="ECO:0000256" key="7">
    <source>
        <dbReference type="PIRSR" id="PIRSR639901-1"/>
    </source>
</evidence>
<dbReference type="GO" id="GO:0009244">
    <property type="term" value="P:lipopolysaccharide core region biosynthetic process"/>
    <property type="evidence" value="ECO:0007669"/>
    <property type="project" value="UniProtKB-UniRule"/>
</dbReference>
<accession>A0A098L9F5</accession>
<dbReference type="GO" id="GO:0005886">
    <property type="term" value="C:plasma membrane"/>
    <property type="evidence" value="ECO:0007669"/>
    <property type="project" value="UniProtKB-SubCell"/>
</dbReference>
<evidence type="ECO:0000313" key="11">
    <source>
        <dbReference type="Proteomes" id="UP000030185"/>
    </source>
</evidence>
<keyword evidence="8" id="KW-1003">Cell membrane</keyword>
<dbReference type="STRING" id="153721.MYP_230"/>
<feature type="domain" description="3-deoxy-D-manno-octulosonic-acid transferase N-terminal" evidence="9">
    <location>
        <begin position="35"/>
        <end position="207"/>
    </location>
</feature>
<evidence type="ECO:0000256" key="1">
    <source>
        <dbReference type="ARBA" id="ARBA00004713"/>
    </source>
</evidence>
<dbReference type="PANTHER" id="PTHR42755:SF1">
    <property type="entry name" value="3-DEOXY-D-MANNO-OCTULOSONIC ACID TRANSFERASE, MITOCHONDRIAL-RELATED"/>
    <property type="match status" value="1"/>
</dbReference>
<dbReference type="InterPro" id="IPR038107">
    <property type="entry name" value="Glycos_transf_N_sf"/>
</dbReference>
<dbReference type="Pfam" id="PF04413">
    <property type="entry name" value="Glycos_transf_N"/>
    <property type="match status" value="1"/>
</dbReference>
<evidence type="ECO:0000259" key="9">
    <source>
        <dbReference type="Pfam" id="PF04413"/>
    </source>
</evidence>
<keyword evidence="11" id="KW-1185">Reference proteome</keyword>
<dbReference type="Gene3D" id="3.40.50.2000">
    <property type="entry name" value="Glycogen Phosphorylase B"/>
    <property type="match status" value="1"/>
</dbReference>
<dbReference type="GO" id="GO:0009245">
    <property type="term" value="P:lipid A biosynthetic process"/>
    <property type="evidence" value="ECO:0007669"/>
    <property type="project" value="TreeGrafter"/>
</dbReference>
<comment type="caution">
    <text evidence="10">The sequence shown here is derived from an EMBL/GenBank/DDBJ whole genome shotgun (WGS) entry which is preliminary data.</text>
</comment>
<feature type="active site" description="Proton acceptor" evidence="7">
    <location>
        <position position="61"/>
    </location>
</feature>
<comment type="catalytic activity">
    <reaction evidence="6 8">
        <text>lipid IVA (E. coli) + CMP-3-deoxy-beta-D-manno-octulosonate = alpha-Kdo-(2-&gt;6)-lipid IVA (E. coli) + CMP + H(+)</text>
        <dbReference type="Rhea" id="RHEA:28066"/>
        <dbReference type="ChEBI" id="CHEBI:15378"/>
        <dbReference type="ChEBI" id="CHEBI:58603"/>
        <dbReference type="ChEBI" id="CHEBI:60364"/>
        <dbReference type="ChEBI" id="CHEBI:60377"/>
        <dbReference type="ChEBI" id="CHEBI:85987"/>
        <dbReference type="EC" id="2.4.99.12"/>
    </reaction>
</comment>
<keyword evidence="8" id="KW-1133">Transmembrane helix</keyword>
<name>A0A098L9F5_9BACT</name>
<dbReference type="UniPathway" id="UPA00958"/>
<dbReference type="GO" id="GO:0043842">
    <property type="term" value="F:Kdo transferase activity"/>
    <property type="evidence" value="ECO:0007669"/>
    <property type="project" value="UniProtKB-EC"/>
</dbReference>
<evidence type="ECO:0000313" key="10">
    <source>
        <dbReference type="EMBL" id="GAL83004.1"/>
    </source>
</evidence>
<comment type="function">
    <text evidence="8">Involved in lipopolysaccharide (LPS) biosynthesis. Catalyzes the transfer of 3-deoxy-D-manno-octulosonate (Kdo) residue(s) from CMP-Kdo to lipid IV(A), the tetraacyldisaccharide-1,4'-bisphosphate precursor of lipid A.</text>
</comment>